<dbReference type="PANTHER" id="PTHR46113:SF1">
    <property type="entry name" value="PEPTIDASE M17 LEUCYL AMINOPEPTIDASE N-TERMINAL DOMAIN-CONTAINING PROTEIN"/>
    <property type="match status" value="1"/>
</dbReference>
<evidence type="ECO:0000313" key="2">
    <source>
        <dbReference type="Proteomes" id="UP001187531"/>
    </source>
</evidence>
<name>A0AA88L6R2_ARTSF</name>
<organism evidence="1 2">
    <name type="scientific">Artemia franciscana</name>
    <name type="common">Brine shrimp</name>
    <name type="synonym">Artemia sanfranciscana</name>
    <dbReference type="NCBI Taxonomy" id="6661"/>
    <lineage>
        <taxon>Eukaryota</taxon>
        <taxon>Metazoa</taxon>
        <taxon>Ecdysozoa</taxon>
        <taxon>Arthropoda</taxon>
        <taxon>Crustacea</taxon>
        <taxon>Branchiopoda</taxon>
        <taxon>Anostraca</taxon>
        <taxon>Artemiidae</taxon>
        <taxon>Artemia</taxon>
    </lineage>
</organism>
<gene>
    <name evidence="1" type="ORF">QYM36_013642</name>
</gene>
<dbReference type="PANTHER" id="PTHR46113">
    <property type="entry name" value="SNAC DOMAIN-CONTAINING PROTEIN"/>
    <property type="match status" value="1"/>
</dbReference>
<dbReference type="EMBL" id="JAVRJZ010000017">
    <property type="protein sequence ID" value="KAK2710040.1"/>
    <property type="molecule type" value="Genomic_DNA"/>
</dbReference>
<dbReference type="Proteomes" id="UP001187531">
    <property type="component" value="Unassembled WGS sequence"/>
</dbReference>
<reference evidence="1" key="1">
    <citation type="submission" date="2023-07" db="EMBL/GenBank/DDBJ databases">
        <title>Chromosome-level genome assembly of Artemia franciscana.</title>
        <authorList>
            <person name="Jo E."/>
        </authorList>
    </citation>
    <scope>NUCLEOTIDE SEQUENCE</scope>
    <source>
        <tissue evidence="1">Whole body</tissue>
    </source>
</reference>
<comment type="caution">
    <text evidence="1">The sequence shown here is derived from an EMBL/GenBank/DDBJ whole genome shotgun (WGS) entry which is preliminary data.</text>
</comment>
<sequence length="166" mass="19167">MANHLWYLSPETVGLALFNDFMDYDTKKQMVEGVKLIEEEQSVKEHSRKISVDLKHSKKRNLKHFFQQNQDNWAEQEDYIHAAETVLSISAVNDHAERVVALVQELIGNITKDESQLQFLLKVVQTHQKLYPDSKKETLSTIDIGLLHSVSNDCSICNTLYLICDY</sequence>
<proteinExistence type="predicted"/>
<accession>A0AA88L6R2</accession>
<keyword evidence="2" id="KW-1185">Reference proteome</keyword>
<dbReference type="AlphaFoldDB" id="A0AA88L6R2"/>
<protein>
    <submittedName>
        <fullName evidence="1">Uncharacterized protein</fullName>
    </submittedName>
</protein>
<evidence type="ECO:0000313" key="1">
    <source>
        <dbReference type="EMBL" id="KAK2710040.1"/>
    </source>
</evidence>